<keyword evidence="1" id="KW-0472">Membrane</keyword>
<evidence type="ECO:0000256" key="1">
    <source>
        <dbReference type="SAM" id="Phobius"/>
    </source>
</evidence>
<proteinExistence type="predicted"/>
<keyword evidence="1" id="KW-1133">Transmembrane helix</keyword>
<feature type="transmembrane region" description="Helical" evidence="1">
    <location>
        <begin position="20"/>
        <end position="39"/>
    </location>
</feature>
<dbReference type="AlphaFoldDB" id="A0A3B0X2V4"/>
<reference evidence="2" key="1">
    <citation type="submission" date="2018-06" db="EMBL/GenBank/DDBJ databases">
        <authorList>
            <person name="Zhirakovskaya E."/>
        </authorList>
    </citation>
    <scope>NUCLEOTIDE SEQUENCE</scope>
</reference>
<gene>
    <name evidence="2" type="ORF">MNBD_GAMMA08-2411</name>
</gene>
<dbReference type="EMBL" id="UOFH01000222">
    <property type="protein sequence ID" value="VAW62585.1"/>
    <property type="molecule type" value="Genomic_DNA"/>
</dbReference>
<name>A0A3B0X2V4_9ZZZZ</name>
<organism evidence="2">
    <name type="scientific">hydrothermal vent metagenome</name>
    <dbReference type="NCBI Taxonomy" id="652676"/>
    <lineage>
        <taxon>unclassified sequences</taxon>
        <taxon>metagenomes</taxon>
        <taxon>ecological metagenomes</taxon>
    </lineage>
</organism>
<sequence length="49" mass="5529">MSTLAPTLNFGYLRSPSFDIFFIAAIPIIAIFASYLPHINSDFFIQFSI</sequence>
<evidence type="ECO:0000313" key="2">
    <source>
        <dbReference type="EMBL" id="VAW62585.1"/>
    </source>
</evidence>
<keyword evidence="1" id="KW-0812">Transmembrane</keyword>
<accession>A0A3B0X2V4</accession>
<protein>
    <submittedName>
        <fullName evidence="2">Uncharacterized protein</fullName>
    </submittedName>
</protein>